<feature type="chain" id="PRO_5041797930" description="Peptidase inhibitor I78 family protein" evidence="1">
    <location>
        <begin position="21"/>
        <end position="93"/>
    </location>
</feature>
<dbReference type="Pfam" id="PF11720">
    <property type="entry name" value="Inhibitor_I78"/>
    <property type="match status" value="1"/>
</dbReference>
<proteinExistence type="predicted"/>
<keyword evidence="1" id="KW-0732">Signal</keyword>
<dbReference type="RefSeq" id="WP_075152093.1">
    <property type="nucleotide sequence ID" value="NZ_CP018820.1"/>
</dbReference>
<evidence type="ECO:0000313" key="3">
    <source>
        <dbReference type="EMBL" id="RSV02687.1"/>
    </source>
</evidence>
<reference evidence="3 5" key="3">
    <citation type="submission" date="2018-07" db="EMBL/GenBank/DDBJ databases">
        <title>Genomic and Epidemiologic Investigation of an Indolent Hospital Outbreak.</title>
        <authorList>
            <person name="Johnson R.C."/>
            <person name="Deming C."/>
            <person name="Conlan S."/>
            <person name="Zellmer C.J."/>
            <person name="Michelin A.V."/>
            <person name="Lee-Lin S."/>
            <person name="Thomas P.J."/>
            <person name="Park M."/>
            <person name="Weingarten R.A."/>
            <person name="Less J."/>
            <person name="Dekker J.P."/>
            <person name="Frank K.M."/>
            <person name="Musser K.A."/>
            <person name="Mcquiston J.R."/>
            <person name="Henderson D.K."/>
            <person name="Lau A.F."/>
            <person name="Palmore T.N."/>
            <person name="Segre J.A."/>
        </authorList>
    </citation>
    <scope>NUCLEOTIDE SEQUENCE [LARGE SCALE GENOMIC DNA]</scope>
    <source>
        <strain evidence="3 5">SK-NIH.Env10_0317</strain>
    </source>
</reference>
<dbReference type="PANTHER" id="PTHR39600:SF1">
    <property type="entry name" value="PEPTIDASE INHIBITOR I78 FAMILY PROTEIN"/>
    <property type="match status" value="1"/>
</dbReference>
<dbReference type="OrthoDB" id="8724542at2"/>
<dbReference type="STRING" id="93064.BRX40_14510"/>
<reference evidence="2" key="1">
    <citation type="submission" date="2016-12" db="EMBL/GenBank/DDBJ databases">
        <title>Whole genome sequencing of Sphingomonas koreensis.</title>
        <authorList>
            <person name="Conlan S."/>
            <person name="Thomas P.J."/>
            <person name="Mullikin J."/>
            <person name="Palmore T.N."/>
            <person name="Frank K.M."/>
            <person name="Segre J.A."/>
        </authorList>
    </citation>
    <scope>NUCLEOTIDE SEQUENCE</scope>
    <source>
        <strain evidence="2">ABOJV</strain>
    </source>
</reference>
<dbReference type="GeneID" id="44133778"/>
<dbReference type="Proteomes" id="UP000286681">
    <property type="component" value="Unassembled WGS sequence"/>
</dbReference>
<organism evidence="2 4">
    <name type="scientific">Sphingomonas koreensis</name>
    <dbReference type="NCBI Taxonomy" id="93064"/>
    <lineage>
        <taxon>Bacteria</taxon>
        <taxon>Pseudomonadati</taxon>
        <taxon>Pseudomonadota</taxon>
        <taxon>Alphaproteobacteria</taxon>
        <taxon>Sphingomonadales</taxon>
        <taxon>Sphingomonadaceae</taxon>
        <taxon>Sphingomonas</taxon>
    </lineage>
</organism>
<evidence type="ECO:0000313" key="2">
    <source>
        <dbReference type="EMBL" id="APR53480.1"/>
    </source>
</evidence>
<evidence type="ECO:0000313" key="4">
    <source>
        <dbReference type="Proteomes" id="UP000185161"/>
    </source>
</evidence>
<dbReference type="Proteomes" id="UP000185161">
    <property type="component" value="Chromosome"/>
</dbReference>
<dbReference type="AlphaFoldDB" id="A0A1L6JDD0"/>
<name>A0A1L6JDD0_9SPHN</name>
<dbReference type="InterPro" id="IPR021719">
    <property type="entry name" value="Prot_inh_I78"/>
</dbReference>
<evidence type="ECO:0000256" key="1">
    <source>
        <dbReference type="SAM" id="SignalP"/>
    </source>
</evidence>
<dbReference type="PANTHER" id="PTHR39600">
    <property type="entry name" value="PEPTIDASE INHIBITOR I78 FAMILY PROTEIN"/>
    <property type="match status" value="1"/>
</dbReference>
<keyword evidence="4" id="KW-1185">Reference proteome</keyword>
<protein>
    <recommendedName>
        <fullName evidence="6">Peptidase inhibitor I78 family protein</fullName>
    </recommendedName>
</protein>
<dbReference type="PROSITE" id="PS51257">
    <property type="entry name" value="PROKAR_LIPOPROTEIN"/>
    <property type="match status" value="1"/>
</dbReference>
<evidence type="ECO:0000313" key="5">
    <source>
        <dbReference type="Proteomes" id="UP000286681"/>
    </source>
</evidence>
<sequence length="93" mass="10210">MIRFTALLLPVGLMACASYPAPMPGPARCSAGAVQGFVGRDARPRVVQNAKRRAGARDVRVIRPGQAVTMDFRSDRLNVEVDHRNNIRRLHCG</sequence>
<feature type="signal peptide" evidence="1">
    <location>
        <begin position="1"/>
        <end position="20"/>
    </location>
</feature>
<evidence type="ECO:0008006" key="6">
    <source>
        <dbReference type="Google" id="ProtNLM"/>
    </source>
</evidence>
<dbReference type="Gene3D" id="3.30.10.10">
    <property type="entry name" value="Trypsin Inhibitor V, subunit A"/>
    <property type="match status" value="1"/>
</dbReference>
<dbReference type="EMBL" id="CP018820">
    <property type="protein sequence ID" value="APR53480.1"/>
    <property type="molecule type" value="Genomic_DNA"/>
</dbReference>
<accession>A0A1L6JDD0</accession>
<dbReference type="KEGG" id="skr:BRX40_14510"/>
<reference evidence="4" key="2">
    <citation type="submission" date="2016-12" db="EMBL/GenBank/DDBJ databases">
        <title>Whole genome sequencing of Sphingomonas sp. ABOJV.</title>
        <authorList>
            <person name="Conlan S."/>
            <person name="Thomas P.J."/>
            <person name="Mullikin J."/>
            <person name="Palmore T.N."/>
            <person name="Frank K.M."/>
            <person name="Segre J.A."/>
        </authorList>
    </citation>
    <scope>NUCLEOTIDE SEQUENCE [LARGE SCALE GENOMIC DNA]</scope>
    <source>
        <strain evidence="4">ABOJV</strain>
    </source>
</reference>
<gene>
    <name evidence="2" type="ORF">BRX40_14510</name>
    <name evidence="3" type="ORF">CA257_12415</name>
</gene>
<dbReference type="EMBL" id="QQWO01000009">
    <property type="protein sequence ID" value="RSV02687.1"/>
    <property type="molecule type" value="Genomic_DNA"/>
</dbReference>